<proteinExistence type="predicted"/>
<sequence>MGDKVQPNKRKYSSFTGILKGPKGLTGHNTAASPGSIPSGRVPSTTGTAPPNAAGTGVSAPLGLILCGHAPQATGTAIPNVSGTSAPISHDLRELQKRITDLAQQSHKTNNILSTISNGLAEHQQRISALERPCLLDPIHPGTGQSIEPAPMFSPLVELQLFPSPMNSQWVSPVDL</sequence>
<accession>A0ABY0HBT8</accession>
<dbReference type="EMBL" id="QJNS01000097">
    <property type="protein sequence ID" value="RYO87724.1"/>
    <property type="molecule type" value="Genomic_DNA"/>
</dbReference>
<protein>
    <submittedName>
        <fullName evidence="2">Uncharacterized protein</fullName>
    </submittedName>
</protein>
<evidence type="ECO:0000313" key="3">
    <source>
        <dbReference type="Proteomes" id="UP000294003"/>
    </source>
</evidence>
<comment type="caution">
    <text evidence="2">The sequence shown here is derived from an EMBL/GenBank/DDBJ whole genome shotgun (WGS) entry which is preliminary data.</text>
</comment>
<evidence type="ECO:0000313" key="2">
    <source>
        <dbReference type="EMBL" id="RYO87724.1"/>
    </source>
</evidence>
<organism evidence="2 3">
    <name type="scientific">Monosporascus cannonballus</name>
    <dbReference type="NCBI Taxonomy" id="155416"/>
    <lineage>
        <taxon>Eukaryota</taxon>
        <taxon>Fungi</taxon>
        <taxon>Dikarya</taxon>
        <taxon>Ascomycota</taxon>
        <taxon>Pezizomycotina</taxon>
        <taxon>Sordariomycetes</taxon>
        <taxon>Xylariomycetidae</taxon>
        <taxon>Xylariales</taxon>
        <taxon>Xylariales incertae sedis</taxon>
        <taxon>Monosporascus</taxon>
    </lineage>
</organism>
<dbReference type="Proteomes" id="UP000294003">
    <property type="component" value="Unassembled WGS sequence"/>
</dbReference>
<keyword evidence="3" id="KW-1185">Reference proteome</keyword>
<evidence type="ECO:0000256" key="1">
    <source>
        <dbReference type="SAM" id="MobiDB-lite"/>
    </source>
</evidence>
<feature type="compositionally biased region" description="Low complexity" evidence="1">
    <location>
        <begin position="43"/>
        <end position="55"/>
    </location>
</feature>
<gene>
    <name evidence="2" type="ORF">DL762_004117</name>
</gene>
<name>A0ABY0HBT8_9PEZI</name>
<reference evidence="2 3" key="1">
    <citation type="submission" date="2018-06" db="EMBL/GenBank/DDBJ databases">
        <title>Complete Genomes of Monosporascus.</title>
        <authorList>
            <person name="Robinson A.J."/>
            <person name="Natvig D.O."/>
        </authorList>
    </citation>
    <scope>NUCLEOTIDE SEQUENCE [LARGE SCALE GENOMIC DNA]</scope>
    <source>
        <strain evidence="2 3">CBS 609.92</strain>
    </source>
</reference>
<feature type="region of interest" description="Disordered" evidence="1">
    <location>
        <begin position="1"/>
        <end position="55"/>
    </location>
</feature>